<dbReference type="RefSeq" id="WP_380005499.1">
    <property type="nucleotide sequence ID" value="NZ_JBHLYR010000011.1"/>
</dbReference>
<sequence>MTIQTTRYPIDVMNELLSQARPLEELAPVTVPSWVAMEALQAVRRETQAPGLSPEFQGRMSAVRRVLQESTTRALEEAGLPGELGEVQGQACTVRLWPALADWRPLRQTVGRVRPVRLAGAHHYVAVTVQVDQAPRFIVDGQWTDEAAAGEAHTGLVTGVLETLRGRVACTGGATFLSTAGLQADGQWKGGSTSLEYAVVPAGLD</sequence>
<protein>
    <submittedName>
        <fullName evidence="1">Uncharacterized protein</fullName>
    </submittedName>
</protein>
<proteinExistence type="predicted"/>
<name>A0ABV6AXT3_9DEIO</name>
<dbReference type="Proteomes" id="UP001589733">
    <property type="component" value="Unassembled WGS sequence"/>
</dbReference>
<accession>A0ABV6AXT3</accession>
<gene>
    <name evidence="1" type="ORF">ACFFLM_03250</name>
</gene>
<keyword evidence="2" id="KW-1185">Reference proteome</keyword>
<reference evidence="1 2" key="1">
    <citation type="submission" date="2024-09" db="EMBL/GenBank/DDBJ databases">
        <authorList>
            <person name="Sun Q."/>
            <person name="Mori K."/>
        </authorList>
    </citation>
    <scope>NUCLEOTIDE SEQUENCE [LARGE SCALE GENOMIC DNA]</scope>
    <source>
        <strain evidence="1 2">JCM 13503</strain>
    </source>
</reference>
<organism evidence="1 2">
    <name type="scientific">Deinococcus oregonensis</name>
    <dbReference type="NCBI Taxonomy" id="1805970"/>
    <lineage>
        <taxon>Bacteria</taxon>
        <taxon>Thermotogati</taxon>
        <taxon>Deinococcota</taxon>
        <taxon>Deinococci</taxon>
        <taxon>Deinococcales</taxon>
        <taxon>Deinococcaceae</taxon>
        <taxon>Deinococcus</taxon>
    </lineage>
</organism>
<evidence type="ECO:0000313" key="1">
    <source>
        <dbReference type="EMBL" id="MFB9990998.1"/>
    </source>
</evidence>
<evidence type="ECO:0000313" key="2">
    <source>
        <dbReference type="Proteomes" id="UP001589733"/>
    </source>
</evidence>
<comment type="caution">
    <text evidence="1">The sequence shown here is derived from an EMBL/GenBank/DDBJ whole genome shotgun (WGS) entry which is preliminary data.</text>
</comment>
<dbReference type="EMBL" id="JBHLYR010000011">
    <property type="protein sequence ID" value="MFB9990998.1"/>
    <property type="molecule type" value="Genomic_DNA"/>
</dbReference>